<gene>
    <name evidence="1" type="ORF">LCGC14_2790380</name>
</gene>
<dbReference type="EMBL" id="LAZR01052084">
    <property type="protein sequence ID" value="KKK83738.1"/>
    <property type="molecule type" value="Genomic_DNA"/>
</dbReference>
<accession>A0A0F8YQM4</accession>
<evidence type="ECO:0000313" key="1">
    <source>
        <dbReference type="EMBL" id="KKK83738.1"/>
    </source>
</evidence>
<reference evidence="1" key="1">
    <citation type="journal article" date="2015" name="Nature">
        <title>Complex archaea that bridge the gap between prokaryotes and eukaryotes.</title>
        <authorList>
            <person name="Spang A."/>
            <person name="Saw J.H."/>
            <person name="Jorgensen S.L."/>
            <person name="Zaremba-Niedzwiedzka K."/>
            <person name="Martijn J."/>
            <person name="Lind A.E."/>
            <person name="van Eijk R."/>
            <person name="Schleper C."/>
            <person name="Guy L."/>
            <person name="Ettema T.J."/>
        </authorList>
    </citation>
    <scope>NUCLEOTIDE SEQUENCE</scope>
</reference>
<dbReference type="AlphaFoldDB" id="A0A0F8YQM4"/>
<comment type="caution">
    <text evidence="1">The sequence shown here is derived from an EMBL/GenBank/DDBJ whole genome shotgun (WGS) entry which is preliminary data.</text>
</comment>
<name>A0A0F8YQM4_9ZZZZ</name>
<sequence length="190" mass="22225">MINQKRLIRLYKDFFDLKERRWPDWKRAIELALMKLMDVEQSRYQWMARNKENRASLGEEIAQVIMLLIVASDELGIDVEKTTMAWMKKEGFNTIYWSGKDYTNWALPTANATKAHFWGKFDNVFQAACGLEIPEGFEPYKVYIAGWQAAEDMPLCKTCHRYAESRRGEEVENPSFPQKFGSMFRAATGK</sequence>
<proteinExistence type="predicted"/>
<organism evidence="1">
    <name type="scientific">marine sediment metagenome</name>
    <dbReference type="NCBI Taxonomy" id="412755"/>
    <lineage>
        <taxon>unclassified sequences</taxon>
        <taxon>metagenomes</taxon>
        <taxon>ecological metagenomes</taxon>
    </lineage>
</organism>
<protein>
    <submittedName>
        <fullName evidence="1">Uncharacterized protein</fullName>
    </submittedName>
</protein>